<dbReference type="InterPro" id="IPR035897">
    <property type="entry name" value="Toll_tir_struct_dom_sf"/>
</dbReference>
<feature type="compositionally biased region" description="Polar residues" evidence="1">
    <location>
        <begin position="398"/>
        <end position="410"/>
    </location>
</feature>
<dbReference type="Proteomes" id="UP001627408">
    <property type="component" value="Unassembled WGS sequence"/>
</dbReference>
<keyword evidence="3" id="KW-0675">Receptor</keyword>
<name>A0ABW8UUV3_9RHOB</name>
<feature type="domain" description="TIR" evidence="2">
    <location>
        <begin position="8"/>
        <end position="119"/>
    </location>
</feature>
<proteinExistence type="predicted"/>
<accession>A0ABW8UUV3</accession>
<comment type="caution">
    <text evidence="3">The sequence shown here is derived from an EMBL/GenBank/DDBJ whole genome shotgun (WGS) entry which is preliminary data.</text>
</comment>
<keyword evidence="4" id="KW-1185">Reference proteome</keyword>
<gene>
    <name evidence="3" type="ORF">ACERZ8_12635</name>
</gene>
<dbReference type="EMBL" id="JBHDIY010000002">
    <property type="protein sequence ID" value="MFL4470687.1"/>
    <property type="molecule type" value="Genomic_DNA"/>
</dbReference>
<feature type="region of interest" description="Disordered" evidence="1">
    <location>
        <begin position="566"/>
        <end position="586"/>
    </location>
</feature>
<reference evidence="3 4" key="1">
    <citation type="submission" date="2024-08" db="EMBL/GenBank/DDBJ databases">
        <title>Tateyamaria sp. nov., isolated from marine algae.</title>
        <authorList>
            <person name="Choi B.J."/>
            <person name="Kim J.M."/>
            <person name="Lee J.K."/>
            <person name="Choi D.G."/>
            <person name="Bayburt H."/>
            <person name="Baek J.H."/>
            <person name="Han D.M."/>
            <person name="Jeon C.O."/>
        </authorList>
    </citation>
    <scope>NUCLEOTIDE SEQUENCE [LARGE SCALE GENOMIC DNA]</scope>
    <source>
        <strain evidence="3 4">KMU-156</strain>
    </source>
</reference>
<evidence type="ECO:0000313" key="3">
    <source>
        <dbReference type="EMBL" id="MFL4470687.1"/>
    </source>
</evidence>
<dbReference type="RefSeq" id="WP_407592534.1">
    <property type="nucleotide sequence ID" value="NZ_JBHDIY010000002.1"/>
</dbReference>
<feature type="region of interest" description="Disordered" evidence="1">
    <location>
        <begin position="139"/>
        <end position="180"/>
    </location>
</feature>
<dbReference type="Gene3D" id="3.40.50.10140">
    <property type="entry name" value="Toll/interleukin-1 receptor homology (TIR) domain"/>
    <property type="match status" value="1"/>
</dbReference>
<feature type="compositionally biased region" description="Basic and acidic residues" evidence="1">
    <location>
        <begin position="139"/>
        <end position="148"/>
    </location>
</feature>
<sequence length="586" mass="65543">MAEDFYDVFLSHNSRDKPAARALCTALTAKGCSVFFDDRDMDNDRIAGSEIDEAFDKTLVFAGCWGPAGVGRYQTFELDMGFNFAIDPKFSLITVILPGATPADPGARFRSFPPIIFNHLEDTAPIGKILRVVDRVRSDRNLPPRDTGDGTAPNAQPARKSRQNRHDAAATAEDPYHGIPEQLRRDVRQFGLNFLVGPLTGMEVPSGEDYGEEENLRFPESGEPSPWEVAHLIKEKGDFLPDDDDDSGILPLELVASWLSMGKGDSRLVQSRLKTILNSRRKRNNGFYDQFARVLRLLLETAETTRRRRTPAPMIFTTNFGTNLEWHMMYHGVPFTRVTVKLPDCLVIQSVGSQVQGDTIILSDYFDEGSQPLILPRDREDAEEQALNFLADALPETTSRHATTSRQSFRGSGDDYTHPTTARDLSFDDMEGCILFKYHGSIDVDDSCVVNNEQLFELTRIEDLVPSAVEERLKIAPSVVFGTSFLLTEVQQAAEAVWRVPFRATRINRYVVPRDREGLTKRVRDGWLLQMEEAMRENLKHHASTLNLIEVKPGQEAFLHALEKEIDPGGTSPAGPGGNQVMARTA</sequence>
<organism evidence="3 4">
    <name type="scientific">Tateyamaria armeniaca</name>
    <dbReference type="NCBI Taxonomy" id="2518930"/>
    <lineage>
        <taxon>Bacteria</taxon>
        <taxon>Pseudomonadati</taxon>
        <taxon>Pseudomonadota</taxon>
        <taxon>Alphaproteobacteria</taxon>
        <taxon>Rhodobacterales</taxon>
        <taxon>Roseobacteraceae</taxon>
        <taxon>Tateyamaria</taxon>
    </lineage>
</organism>
<protein>
    <submittedName>
        <fullName evidence="3">Toll/interleukin-1 receptor domain-containing protein</fullName>
    </submittedName>
</protein>
<feature type="region of interest" description="Disordered" evidence="1">
    <location>
        <begin position="398"/>
        <end position="417"/>
    </location>
</feature>
<evidence type="ECO:0000256" key="1">
    <source>
        <dbReference type="SAM" id="MobiDB-lite"/>
    </source>
</evidence>
<evidence type="ECO:0000259" key="2">
    <source>
        <dbReference type="Pfam" id="PF13676"/>
    </source>
</evidence>
<evidence type="ECO:0000313" key="4">
    <source>
        <dbReference type="Proteomes" id="UP001627408"/>
    </source>
</evidence>
<feature type="region of interest" description="Disordered" evidence="1">
    <location>
        <begin position="204"/>
        <end position="224"/>
    </location>
</feature>
<dbReference type="InterPro" id="IPR000157">
    <property type="entry name" value="TIR_dom"/>
</dbReference>
<dbReference type="Pfam" id="PF13676">
    <property type="entry name" value="TIR_2"/>
    <property type="match status" value="1"/>
</dbReference>
<dbReference type="SUPFAM" id="SSF52200">
    <property type="entry name" value="Toll/Interleukin receptor TIR domain"/>
    <property type="match status" value="1"/>
</dbReference>